<reference evidence="1 2" key="1">
    <citation type="journal article" date="2011" name="Nat. Biotechnol.">
        <title>Comparative genomic analysis of the thermophilic biomass-degrading fungi Myceliophthora thermophila and Thielavia terrestris.</title>
        <authorList>
            <person name="Berka R.M."/>
            <person name="Grigoriev I.V."/>
            <person name="Otillar R."/>
            <person name="Salamov A."/>
            <person name="Grimwood J."/>
            <person name="Reid I."/>
            <person name="Ishmael N."/>
            <person name="John T."/>
            <person name="Darmond C."/>
            <person name="Moisan M.-C."/>
            <person name="Henrissat B."/>
            <person name="Coutinho P.M."/>
            <person name="Lombard V."/>
            <person name="Natvig D.O."/>
            <person name="Lindquist E."/>
            <person name="Schmutz J."/>
            <person name="Lucas S."/>
            <person name="Harris P."/>
            <person name="Powlowski J."/>
            <person name="Bellemare A."/>
            <person name="Taylor D."/>
            <person name="Butler G."/>
            <person name="de Vries R.P."/>
            <person name="Allijn I.E."/>
            <person name="van den Brink J."/>
            <person name="Ushinsky S."/>
            <person name="Storms R."/>
            <person name="Powell A.J."/>
            <person name="Paulsen I.T."/>
            <person name="Elbourne L.D.H."/>
            <person name="Baker S.E."/>
            <person name="Magnuson J."/>
            <person name="LaBoissiere S."/>
            <person name="Clutterbuck A.J."/>
            <person name="Martinez D."/>
            <person name="Wogulis M."/>
            <person name="de Leon A.L."/>
            <person name="Rey M.W."/>
            <person name="Tsang A."/>
        </authorList>
    </citation>
    <scope>NUCLEOTIDE SEQUENCE [LARGE SCALE GENOMIC DNA]</scope>
    <source>
        <strain evidence="2">ATCC 38088 / NRRL 8126</strain>
    </source>
</reference>
<dbReference type="GeneID" id="11520076"/>
<evidence type="ECO:0000313" key="1">
    <source>
        <dbReference type="EMBL" id="AEO69743.1"/>
    </source>
</evidence>
<dbReference type="KEGG" id="ttt:THITE_156402"/>
<evidence type="ECO:0000313" key="2">
    <source>
        <dbReference type="Proteomes" id="UP000008181"/>
    </source>
</evidence>
<dbReference type="eggNOG" id="ENOG502T505">
    <property type="taxonomic scope" value="Eukaryota"/>
</dbReference>
<dbReference type="RefSeq" id="XP_003656079.1">
    <property type="nucleotide sequence ID" value="XM_003656031.1"/>
</dbReference>
<protein>
    <submittedName>
        <fullName evidence="1">Uncharacterized protein</fullName>
    </submittedName>
</protein>
<name>G2RAR2_THETT</name>
<dbReference type="Proteomes" id="UP000008181">
    <property type="component" value="Chromosome 4"/>
</dbReference>
<dbReference type="AlphaFoldDB" id="G2RAR2"/>
<dbReference type="EMBL" id="CP003012">
    <property type="protein sequence ID" value="AEO69743.1"/>
    <property type="molecule type" value="Genomic_DNA"/>
</dbReference>
<proteinExistence type="predicted"/>
<accession>G2RAR2</accession>
<organism evidence="1 2">
    <name type="scientific">Thermothielavioides terrestris (strain ATCC 38088 / NRRL 8126)</name>
    <name type="common">Thielavia terrestris</name>
    <dbReference type="NCBI Taxonomy" id="578455"/>
    <lineage>
        <taxon>Eukaryota</taxon>
        <taxon>Fungi</taxon>
        <taxon>Dikarya</taxon>
        <taxon>Ascomycota</taxon>
        <taxon>Pezizomycotina</taxon>
        <taxon>Sordariomycetes</taxon>
        <taxon>Sordariomycetidae</taxon>
        <taxon>Sordariales</taxon>
        <taxon>Chaetomiaceae</taxon>
        <taxon>Thermothielavioides</taxon>
        <taxon>Thermothielavioides terrestris</taxon>
    </lineage>
</organism>
<keyword evidence="2" id="KW-1185">Reference proteome</keyword>
<dbReference type="HOGENOM" id="CLU_1908152_0_0_1"/>
<gene>
    <name evidence="1" type="ORF">THITE_156402</name>
</gene>
<sequence>MQVPTAAATYAQFLLEPIHQRQRQPDTYILSVIVPQPSHPVPETRSPQQAANHETIILRSSPSNMCNWHITRYDECGHEDIERVPYSCEIYTRHKYGSCKYNDRIHRPRAEFTYAPGYCRRPECEMLNYINYQ</sequence>
<dbReference type="OrthoDB" id="4587473at2759"/>